<dbReference type="GO" id="GO:0008360">
    <property type="term" value="P:regulation of cell shape"/>
    <property type="evidence" value="ECO:0007669"/>
    <property type="project" value="UniProtKB-KW"/>
</dbReference>
<evidence type="ECO:0000256" key="9">
    <source>
        <dbReference type="ARBA" id="ARBA00022827"/>
    </source>
</evidence>
<dbReference type="OrthoDB" id="9804753at2"/>
<evidence type="ECO:0000256" key="16">
    <source>
        <dbReference type="ARBA" id="ARBA00048914"/>
    </source>
</evidence>
<dbReference type="Proteomes" id="UP000027178">
    <property type="component" value="Unassembled WGS sequence"/>
</dbReference>
<gene>
    <name evidence="17" type="primary">murB</name>
    <name evidence="19" type="ORF">KCH_23730</name>
</gene>
<proteinExistence type="inferred from homology"/>
<protein>
    <recommendedName>
        <fullName evidence="17">UDP-N-acetylenolpyruvoylglucosamine reductase</fullName>
        <ecNumber evidence="17">1.3.1.98</ecNumber>
    </recommendedName>
    <alternativeName>
        <fullName evidence="17">UDP-N-acetylmuramate dehydrogenase</fullName>
    </alternativeName>
</protein>
<comment type="pathway">
    <text evidence="4 17">Cell wall biogenesis; peptidoglycan biosynthesis.</text>
</comment>
<feature type="active site" evidence="17">
    <location>
        <position position="338"/>
    </location>
</feature>
<dbReference type="GO" id="GO:0051301">
    <property type="term" value="P:cell division"/>
    <property type="evidence" value="ECO:0007669"/>
    <property type="project" value="UniProtKB-KW"/>
</dbReference>
<accession>A0A066YXA4</accession>
<dbReference type="eggNOG" id="COG0812">
    <property type="taxonomic scope" value="Bacteria"/>
</dbReference>
<evidence type="ECO:0000256" key="15">
    <source>
        <dbReference type="ARBA" id="ARBA00023316"/>
    </source>
</evidence>
<dbReference type="InterPro" id="IPR016166">
    <property type="entry name" value="FAD-bd_PCMH"/>
</dbReference>
<dbReference type="PROSITE" id="PS51387">
    <property type="entry name" value="FAD_PCMH"/>
    <property type="match status" value="1"/>
</dbReference>
<dbReference type="GO" id="GO:0009252">
    <property type="term" value="P:peptidoglycan biosynthetic process"/>
    <property type="evidence" value="ECO:0007669"/>
    <property type="project" value="UniProtKB-UniRule"/>
</dbReference>
<dbReference type="Gene3D" id="3.90.78.10">
    <property type="entry name" value="UDP-N-acetylenolpyruvoylglucosamine reductase, C-terminal domain"/>
    <property type="match status" value="1"/>
</dbReference>
<dbReference type="AlphaFoldDB" id="A0A066YXA4"/>
<evidence type="ECO:0000313" key="20">
    <source>
        <dbReference type="Proteomes" id="UP000027178"/>
    </source>
</evidence>
<dbReference type="InterPro" id="IPR016169">
    <property type="entry name" value="FAD-bd_PCMH_sub2"/>
</dbReference>
<dbReference type="InterPro" id="IPR011601">
    <property type="entry name" value="MurB_C"/>
</dbReference>
<dbReference type="Pfam" id="PF01565">
    <property type="entry name" value="FAD_binding_4"/>
    <property type="match status" value="1"/>
</dbReference>
<dbReference type="GO" id="GO:0008762">
    <property type="term" value="F:UDP-N-acetylmuramate dehydrogenase activity"/>
    <property type="evidence" value="ECO:0007669"/>
    <property type="project" value="UniProtKB-UniRule"/>
</dbReference>
<feature type="domain" description="FAD-binding PCMH-type" evidence="18">
    <location>
        <begin position="17"/>
        <end position="188"/>
    </location>
</feature>
<dbReference type="EMBL" id="JNBY01000075">
    <property type="protein sequence ID" value="KDN85877.1"/>
    <property type="molecule type" value="Genomic_DNA"/>
</dbReference>
<dbReference type="NCBIfam" id="NF010478">
    <property type="entry name" value="PRK13903.1"/>
    <property type="match status" value="1"/>
</dbReference>
<dbReference type="PATRIC" id="fig|1348663.4.peg.2302"/>
<evidence type="ECO:0000256" key="5">
    <source>
        <dbReference type="ARBA" id="ARBA00010485"/>
    </source>
</evidence>
<keyword evidence="10 17" id="KW-0521">NADP</keyword>
<comment type="function">
    <text evidence="2 17">Cell wall formation.</text>
</comment>
<feature type="active site" evidence="17">
    <location>
        <position position="166"/>
    </location>
</feature>
<dbReference type="SUPFAM" id="SSF56176">
    <property type="entry name" value="FAD-binding/transporter-associated domain-like"/>
    <property type="match status" value="1"/>
</dbReference>
<dbReference type="GO" id="GO:0005829">
    <property type="term" value="C:cytosol"/>
    <property type="evidence" value="ECO:0007669"/>
    <property type="project" value="TreeGrafter"/>
</dbReference>
<evidence type="ECO:0000256" key="8">
    <source>
        <dbReference type="ARBA" id="ARBA00022630"/>
    </source>
</evidence>
<evidence type="ECO:0000256" key="11">
    <source>
        <dbReference type="ARBA" id="ARBA00022960"/>
    </source>
</evidence>
<dbReference type="InterPro" id="IPR006094">
    <property type="entry name" value="Oxid_FAD_bind_N"/>
</dbReference>
<dbReference type="PANTHER" id="PTHR21071:SF4">
    <property type="entry name" value="UDP-N-ACETYLENOLPYRUVOYLGLUCOSAMINE REDUCTASE"/>
    <property type="match status" value="1"/>
</dbReference>
<dbReference type="RefSeq" id="WP_051652962.1">
    <property type="nucleotide sequence ID" value="NZ_KK853997.1"/>
</dbReference>
<dbReference type="InterPro" id="IPR036635">
    <property type="entry name" value="MurB_C_sf"/>
</dbReference>
<evidence type="ECO:0000256" key="6">
    <source>
        <dbReference type="ARBA" id="ARBA00022490"/>
    </source>
</evidence>
<evidence type="ECO:0000256" key="4">
    <source>
        <dbReference type="ARBA" id="ARBA00004752"/>
    </source>
</evidence>
<dbReference type="Gene3D" id="3.30.465.10">
    <property type="match status" value="1"/>
</dbReference>
<evidence type="ECO:0000256" key="10">
    <source>
        <dbReference type="ARBA" id="ARBA00022857"/>
    </source>
</evidence>
<feature type="active site" description="Proton donor" evidence="17">
    <location>
        <position position="243"/>
    </location>
</feature>
<evidence type="ECO:0000256" key="17">
    <source>
        <dbReference type="HAMAP-Rule" id="MF_00037"/>
    </source>
</evidence>
<keyword evidence="11 17" id="KW-0133">Cell shape</keyword>
<evidence type="ECO:0000256" key="1">
    <source>
        <dbReference type="ARBA" id="ARBA00001974"/>
    </source>
</evidence>
<comment type="catalytic activity">
    <reaction evidence="16 17">
        <text>UDP-N-acetyl-alpha-D-muramate + NADP(+) = UDP-N-acetyl-3-O-(1-carboxyvinyl)-alpha-D-glucosamine + NADPH + H(+)</text>
        <dbReference type="Rhea" id="RHEA:12248"/>
        <dbReference type="ChEBI" id="CHEBI:15378"/>
        <dbReference type="ChEBI" id="CHEBI:57783"/>
        <dbReference type="ChEBI" id="CHEBI:58349"/>
        <dbReference type="ChEBI" id="CHEBI:68483"/>
        <dbReference type="ChEBI" id="CHEBI:70757"/>
        <dbReference type="EC" id="1.3.1.98"/>
    </reaction>
</comment>
<dbReference type="HOGENOM" id="CLU_035304_0_1_11"/>
<evidence type="ECO:0000256" key="14">
    <source>
        <dbReference type="ARBA" id="ARBA00023306"/>
    </source>
</evidence>
<keyword evidence="15 17" id="KW-0961">Cell wall biogenesis/degradation</keyword>
<dbReference type="InterPro" id="IPR003170">
    <property type="entry name" value="MurB"/>
</dbReference>
<comment type="cofactor">
    <cofactor evidence="1 17">
        <name>FAD</name>
        <dbReference type="ChEBI" id="CHEBI:57692"/>
    </cofactor>
</comment>
<dbReference type="EC" id="1.3.1.98" evidence="17"/>
<dbReference type="Gene3D" id="3.30.43.10">
    <property type="entry name" value="Uridine Diphospho-n-acetylenolpyruvylglucosamine Reductase, domain 2"/>
    <property type="match status" value="1"/>
</dbReference>
<evidence type="ECO:0000259" key="18">
    <source>
        <dbReference type="PROSITE" id="PS51387"/>
    </source>
</evidence>
<evidence type="ECO:0000313" key="19">
    <source>
        <dbReference type="EMBL" id="KDN85877.1"/>
    </source>
</evidence>
<keyword evidence="12 17" id="KW-0573">Peptidoglycan synthesis</keyword>
<keyword evidence="7 17" id="KW-0132">Cell division</keyword>
<dbReference type="UniPathway" id="UPA00219"/>
<keyword evidence="8 17" id="KW-0285">Flavoprotein</keyword>
<sequence>MRVRSQVPLAPLTTLGVGGAAESLIEVTELDHVSAAIDQIRRLGIRPLVLGSGSNVLVADTGCPGVVLRMATQGVDLCPEPDGQSVLATVEAGHQLQDLVELTIAEGLTGMETLIGIPGTVGATPVQNVGAYGQEVADTLVRVEAWDWEADRPVRLSAAACGLGHRTSIFKRSTRWTLLRAVFRLHRSRLSTPITYGMVAERLGIAKGQRVPLAEAAAAVLAVRRSKGMVLTPGDPDDRSAGSVFLSPAIDADLAQRLRARRAPVNDFPDGSIRVSASWLIKEAGFSLGQRVANGVRLSNRHYTLVTESGATSAAFAAGAERLALEVEKVTGVRLTPEPDLFGDEPVYTRLVEAVQVQRPSSTVAYAAG</sequence>
<dbReference type="InterPro" id="IPR016167">
    <property type="entry name" value="FAD-bd_PCMH_sub1"/>
</dbReference>
<dbReference type="Pfam" id="PF02873">
    <property type="entry name" value="MurB_C"/>
    <property type="match status" value="1"/>
</dbReference>
<evidence type="ECO:0000256" key="7">
    <source>
        <dbReference type="ARBA" id="ARBA00022618"/>
    </source>
</evidence>
<evidence type="ECO:0000256" key="2">
    <source>
        <dbReference type="ARBA" id="ARBA00003921"/>
    </source>
</evidence>
<dbReference type="SUPFAM" id="SSF56194">
    <property type="entry name" value="Uridine diphospho-N-Acetylenolpyruvylglucosamine reductase, MurB, C-terminal domain"/>
    <property type="match status" value="1"/>
</dbReference>
<dbReference type="InterPro" id="IPR036318">
    <property type="entry name" value="FAD-bd_PCMH-like_sf"/>
</dbReference>
<dbReference type="GO" id="GO:0071555">
    <property type="term" value="P:cell wall organization"/>
    <property type="evidence" value="ECO:0007669"/>
    <property type="project" value="UniProtKB-KW"/>
</dbReference>
<dbReference type="GO" id="GO:0071949">
    <property type="term" value="F:FAD binding"/>
    <property type="evidence" value="ECO:0007669"/>
    <property type="project" value="InterPro"/>
</dbReference>
<keyword evidence="6 17" id="KW-0963">Cytoplasm</keyword>
<evidence type="ECO:0000256" key="3">
    <source>
        <dbReference type="ARBA" id="ARBA00004496"/>
    </source>
</evidence>
<keyword evidence="20" id="KW-1185">Reference proteome</keyword>
<organism evidence="19 20">
    <name type="scientific">Kitasatospora cheerisanensis KCTC 2395</name>
    <dbReference type="NCBI Taxonomy" id="1348663"/>
    <lineage>
        <taxon>Bacteria</taxon>
        <taxon>Bacillati</taxon>
        <taxon>Actinomycetota</taxon>
        <taxon>Actinomycetes</taxon>
        <taxon>Kitasatosporales</taxon>
        <taxon>Streptomycetaceae</taxon>
        <taxon>Kitasatospora</taxon>
    </lineage>
</organism>
<evidence type="ECO:0000256" key="13">
    <source>
        <dbReference type="ARBA" id="ARBA00023002"/>
    </source>
</evidence>
<keyword evidence="14 17" id="KW-0131">Cell cycle</keyword>
<comment type="similarity">
    <text evidence="5 17">Belongs to the MurB family.</text>
</comment>
<reference evidence="19 20" key="1">
    <citation type="submission" date="2014-05" db="EMBL/GenBank/DDBJ databases">
        <title>Draft Genome Sequence of Kitasatospora cheerisanensis KCTC 2395.</title>
        <authorList>
            <person name="Nam D.H."/>
        </authorList>
    </citation>
    <scope>NUCLEOTIDE SEQUENCE [LARGE SCALE GENOMIC DNA]</scope>
    <source>
        <strain evidence="19 20">KCTC 2395</strain>
    </source>
</reference>
<dbReference type="HAMAP" id="MF_00037">
    <property type="entry name" value="MurB"/>
    <property type="match status" value="1"/>
</dbReference>
<name>A0A066YXA4_9ACTN</name>
<keyword evidence="9 17" id="KW-0274">FAD</keyword>
<keyword evidence="13 17" id="KW-0560">Oxidoreductase</keyword>
<evidence type="ECO:0000256" key="12">
    <source>
        <dbReference type="ARBA" id="ARBA00022984"/>
    </source>
</evidence>
<dbReference type="PANTHER" id="PTHR21071">
    <property type="entry name" value="UDP-N-ACETYLENOLPYRUVOYLGLUCOSAMINE REDUCTASE"/>
    <property type="match status" value="1"/>
</dbReference>
<comment type="caution">
    <text evidence="19">The sequence shown here is derived from an EMBL/GenBank/DDBJ whole genome shotgun (WGS) entry which is preliminary data.</text>
</comment>
<comment type="subcellular location">
    <subcellularLocation>
        <location evidence="3 17">Cytoplasm</location>
    </subcellularLocation>
</comment>